<evidence type="ECO:0000256" key="14">
    <source>
        <dbReference type="SAM" id="SignalP"/>
    </source>
</evidence>
<dbReference type="PANTHER" id="PTHR12253">
    <property type="entry name" value="RH14732P"/>
    <property type="match status" value="1"/>
</dbReference>
<dbReference type="GO" id="GO:0006644">
    <property type="term" value="P:phospholipid metabolic process"/>
    <property type="evidence" value="ECO:0007669"/>
    <property type="project" value="InterPro"/>
</dbReference>
<feature type="signal peptide" evidence="14">
    <location>
        <begin position="1"/>
        <end position="18"/>
    </location>
</feature>
<accession>A0A1S4G897</accession>
<evidence type="ECO:0000256" key="13">
    <source>
        <dbReference type="SAM" id="MobiDB-lite"/>
    </source>
</evidence>
<evidence type="ECO:0000256" key="3">
    <source>
        <dbReference type="ARBA" id="ARBA00013278"/>
    </source>
</evidence>
<reference evidence="16 17" key="2">
    <citation type="journal article" date="2004" name="Trends Parasitol.">
        <title>The Anopheles gambiae genome: an update.</title>
        <authorList>
            <person name="Mongin E."/>
            <person name="Louis C."/>
            <person name="Holt R.A."/>
            <person name="Birney E."/>
            <person name="Collins F.H."/>
        </authorList>
    </citation>
    <scope>NUCLEOTIDE SEQUENCE [LARGE SCALE GENOMIC DNA]</scope>
    <source>
        <strain evidence="16 17">PEST</strain>
    </source>
</reference>
<evidence type="ECO:0000313" key="17">
    <source>
        <dbReference type="Proteomes" id="UP000007062"/>
    </source>
</evidence>
<evidence type="ECO:0000256" key="7">
    <source>
        <dbReference type="ARBA" id="ARBA00022801"/>
    </source>
</evidence>
<dbReference type="InterPro" id="IPR033113">
    <property type="entry name" value="PLA2_histidine"/>
</dbReference>
<evidence type="ECO:0000256" key="10">
    <source>
        <dbReference type="ARBA" id="ARBA00023098"/>
    </source>
</evidence>
<dbReference type="GO" id="GO:0016042">
    <property type="term" value="P:lipid catabolic process"/>
    <property type="evidence" value="ECO:0007669"/>
    <property type="project" value="UniProtKB-KW"/>
</dbReference>
<evidence type="ECO:0000256" key="11">
    <source>
        <dbReference type="ARBA" id="ARBA00023157"/>
    </source>
</evidence>
<dbReference type="InterPro" id="IPR016090">
    <property type="entry name" value="PLA2-like_dom"/>
</dbReference>
<evidence type="ECO:0000256" key="6">
    <source>
        <dbReference type="ARBA" id="ARBA00022723"/>
    </source>
</evidence>
<keyword evidence="9" id="KW-0442">Lipid degradation</keyword>
<dbReference type="Gene3D" id="1.20.90.10">
    <property type="entry name" value="Phospholipase A2 domain"/>
    <property type="match status" value="1"/>
</dbReference>
<evidence type="ECO:0000259" key="15">
    <source>
        <dbReference type="Pfam" id="PF05826"/>
    </source>
</evidence>
<dbReference type="VEuPathDB" id="VectorBase:AGAP000166"/>
<dbReference type="AlphaFoldDB" id="A0A1S4G897"/>
<dbReference type="GO" id="GO:0050482">
    <property type="term" value="P:arachidonate secretion"/>
    <property type="evidence" value="ECO:0007669"/>
    <property type="project" value="InterPro"/>
</dbReference>
<dbReference type="Proteomes" id="UP000007062">
    <property type="component" value="Chromosome X"/>
</dbReference>
<name>A0A1S4G897_ANOGA</name>
<dbReference type="GO" id="GO:0047498">
    <property type="term" value="F:calcium-dependent phospholipase A2 activity"/>
    <property type="evidence" value="ECO:0000318"/>
    <property type="project" value="GO_Central"/>
</dbReference>
<evidence type="ECO:0000256" key="9">
    <source>
        <dbReference type="ARBA" id="ARBA00022963"/>
    </source>
</evidence>
<dbReference type="FunFam" id="1.20.90.10:FF:000002">
    <property type="entry name" value="Phospholipase A2 group III"/>
    <property type="match status" value="1"/>
</dbReference>
<keyword evidence="14" id="KW-0732">Signal</keyword>
<keyword evidence="8" id="KW-0106">Calcium</keyword>
<evidence type="ECO:0000313" key="16">
    <source>
        <dbReference type="EnsemblMetazoa" id="AGAP000166-PA"/>
    </source>
</evidence>
<evidence type="ECO:0000256" key="5">
    <source>
        <dbReference type="ARBA" id="ARBA00022525"/>
    </source>
</evidence>
<protein>
    <recommendedName>
        <fullName evidence="4">Phospholipase A2</fullName>
        <ecNumber evidence="3">3.1.1.4</ecNumber>
    </recommendedName>
    <alternativeName>
        <fullName evidence="12">Phosphatidylcholine 2-acylhydrolase</fullName>
    </alternativeName>
</protein>
<comment type="cofactor">
    <cofactor evidence="1">
        <name>Ca(2+)</name>
        <dbReference type="ChEBI" id="CHEBI:29108"/>
    </cofactor>
</comment>
<evidence type="ECO:0000256" key="2">
    <source>
        <dbReference type="ARBA" id="ARBA00004613"/>
    </source>
</evidence>
<dbReference type="EMBL" id="AAAB01008846">
    <property type="status" value="NOT_ANNOTATED_CDS"/>
    <property type="molecule type" value="Genomic_DNA"/>
</dbReference>
<dbReference type="Pfam" id="PF05826">
    <property type="entry name" value="Phospholip_A2_2"/>
    <property type="match status" value="1"/>
</dbReference>
<dbReference type="GO" id="GO:0046872">
    <property type="term" value="F:metal ion binding"/>
    <property type="evidence" value="ECO:0007669"/>
    <property type="project" value="UniProtKB-KW"/>
</dbReference>
<feature type="compositionally biased region" description="Low complexity" evidence="13">
    <location>
        <begin position="227"/>
        <end position="239"/>
    </location>
</feature>
<keyword evidence="5" id="KW-0964">Secreted</keyword>
<keyword evidence="10" id="KW-0443">Lipid metabolism</keyword>
<dbReference type="CDD" id="cd04704">
    <property type="entry name" value="PLA2_bee_venom_like"/>
    <property type="match status" value="1"/>
</dbReference>
<keyword evidence="7" id="KW-0378">Hydrolase</keyword>
<dbReference type="VEuPathDB" id="VectorBase:AGAMI1_002943"/>
<keyword evidence="17" id="KW-1185">Reference proteome</keyword>
<dbReference type="SUPFAM" id="SSF48619">
    <property type="entry name" value="Phospholipase A2, PLA2"/>
    <property type="match status" value="1"/>
</dbReference>
<dbReference type="GO" id="GO:0005576">
    <property type="term" value="C:extracellular region"/>
    <property type="evidence" value="ECO:0007669"/>
    <property type="project" value="UniProtKB-SubCell"/>
</dbReference>
<evidence type="ECO:0000256" key="12">
    <source>
        <dbReference type="ARBA" id="ARBA00029903"/>
    </source>
</evidence>
<sequence>MLRLLLLLLLLLVPKVLESVAMCRDKVVLTLPRAILLCLAILAGGSSLGAGGVSPVNDSLAVASTGSRDARFLAFGEGLTSEEFSLYPVQWGERGAGESTARYDDGSELVRLVEGGSDLSPDPYELIRWESDASRYGQGTGAYRKLTSGDISRTPLDSTVFQQDGELGVTTSYYPTAAALQSQDEPVVMTAAPSLSRVSAFVRGMLQRFGIYQYIAAYQSKGGGSESGSSSSTTSGPSSNIQRGTPHRFRPHFVNTAKGLRNIPAQLNDGQLQLAPEEGVTGSDGSLVSGGQPGLQTGGGGAGSTTGSTSKAPGSSAGGGGTGGTISSLFNAFKRKVKAIYPGTVWCGDGNQAKSENDIGFFYLTDSCCRAHDLCPITIAAGEQFNRLKNNGYFTRSHCDCDKQFFNCLKNANTLVSRQIGYTYFNLLKPQCFRHEHPKLNCTKRSKGKCISYVVDEKQSKRWQWFDNLIF</sequence>
<dbReference type="InterPro" id="IPR036444">
    <property type="entry name" value="PLipase_A2_dom_sf"/>
</dbReference>
<evidence type="ECO:0000256" key="1">
    <source>
        <dbReference type="ARBA" id="ARBA00001913"/>
    </source>
</evidence>
<evidence type="ECO:0000256" key="8">
    <source>
        <dbReference type="ARBA" id="ARBA00022837"/>
    </source>
</evidence>
<feature type="region of interest" description="Disordered" evidence="13">
    <location>
        <begin position="222"/>
        <end position="249"/>
    </location>
</feature>
<feature type="chain" id="PRO_5043354887" description="Phospholipase A2" evidence="14">
    <location>
        <begin position="19"/>
        <end position="471"/>
    </location>
</feature>
<evidence type="ECO:0000256" key="4">
    <source>
        <dbReference type="ARBA" id="ARBA00021721"/>
    </source>
</evidence>
<dbReference type="InParanoid" id="A0A1S4G897"/>
<reference evidence="16" key="3">
    <citation type="submission" date="2021-01" db="UniProtKB">
        <authorList>
            <consortium name="EnsemblMetazoa"/>
        </authorList>
    </citation>
    <scope>IDENTIFICATION</scope>
    <source>
        <strain evidence="16">PEST</strain>
    </source>
</reference>
<dbReference type="EC" id="3.1.1.4" evidence="3"/>
<comment type="subcellular location">
    <subcellularLocation>
        <location evidence="2">Secreted</location>
    </subcellularLocation>
</comment>
<feature type="domain" description="Phospholipase A2-like central" evidence="15">
    <location>
        <begin position="340"/>
        <end position="435"/>
    </location>
</feature>
<feature type="compositionally biased region" description="Gly residues" evidence="13">
    <location>
        <begin position="291"/>
        <end position="304"/>
    </location>
</feature>
<feature type="region of interest" description="Disordered" evidence="13">
    <location>
        <begin position="276"/>
        <end position="320"/>
    </location>
</feature>
<reference evidence="16 17" key="1">
    <citation type="journal article" date="2002" name="Science">
        <title>The genome sequence of the malaria mosquito Anopheles gambiae.</title>
        <authorList>
            <person name="Holt R.A."/>
            <person name="Subramanian G.M."/>
            <person name="Halpern A."/>
            <person name="Sutton G.G."/>
            <person name="Charlab R."/>
            <person name="Nusskern D.R."/>
            <person name="Wincker P."/>
            <person name="Clark A.G."/>
            <person name="Ribeiro J.M."/>
            <person name="Wides R."/>
            <person name="Salzberg S.L."/>
            <person name="Loftus B."/>
            <person name="Yandell M."/>
            <person name="Majoros W.H."/>
            <person name="Rusch D.B."/>
            <person name="Lai Z."/>
            <person name="Kraft C.L."/>
            <person name="Abril J.F."/>
            <person name="Anthouard V."/>
            <person name="Arensburger P."/>
            <person name="Atkinson P.W."/>
            <person name="Baden H."/>
            <person name="de Berardinis V."/>
            <person name="Baldwin D."/>
            <person name="Benes V."/>
            <person name="Biedler J."/>
            <person name="Blass C."/>
            <person name="Bolanos R."/>
            <person name="Boscus D."/>
            <person name="Barnstead M."/>
            <person name="Cai S."/>
            <person name="Center A."/>
            <person name="Chaturverdi K."/>
            <person name="Christophides G.K."/>
            <person name="Chrystal M.A."/>
            <person name="Clamp M."/>
            <person name="Cravchik A."/>
            <person name="Curwen V."/>
            <person name="Dana A."/>
            <person name="Delcher A."/>
            <person name="Dew I."/>
            <person name="Evans C.A."/>
            <person name="Flanigan M."/>
            <person name="Grundschober-Freimoser A."/>
            <person name="Friedli L."/>
            <person name="Gu Z."/>
            <person name="Guan P."/>
            <person name="Guigo R."/>
            <person name="Hillenmeyer M.E."/>
            <person name="Hladun S.L."/>
            <person name="Hogan J.R."/>
            <person name="Hong Y.S."/>
            <person name="Hoover J."/>
            <person name="Jaillon O."/>
            <person name="Ke Z."/>
            <person name="Kodira C."/>
            <person name="Kokoza E."/>
            <person name="Koutsos A."/>
            <person name="Letunic I."/>
            <person name="Levitsky A."/>
            <person name="Liang Y."/>
            <person name="Lin J.J."/>
            <person name="Lobo N.F."/>
            <person name="Lopez J.R."/>
            <person name="Malek J.A."/>
            <person name="McIntosh T.C."/>
            <person name="Meister S."/>
            <person name="Miller J."/>
            <person name="Mobarry C."/>
            <person name="Mongin E."/>
            <person name="Murphy S.D."/>
            <person name="O'Brochta D.A."/>
            <person name="Pfannkoch C."/>
            <person name="Qi R."/>
            <person name="Regier M.A."/>
            <person name="Remington K."/>
            <person name="Shao H."/>
            <person name="Sharakhova M.V."/>
            <person name="Sitter C.D."/>
            <person name="Shetty J."/>
            <person name="Smith T.J."/>
            <person name="Strong R."/>
            <person name="Sun J."/>
            <person name="Thomasova D."/>
            <person name="Ton L.Q."/>
            <person name="Topalis P."/>
            <person name="Tu Z."/>
            <person name="Unger M.F."/>
            <person name="Walenz B."/>
            <person name="Wang A."/>
            <person name="Wang J."/>
            <person name="Wang M."/>
            <person name="Wang X."/>
            <person name="Woodford K.J."/>
            <person name="Wortman J.R."/>
            <person name="Wu M."/>
            <person name="Yao A."/>
            <person name="Zdobnov E.M."/>
            <person name="Zhang H."/>
            <person name="Zhao Q."/>
            <person name="Zhao S."/>
            <person name="Zhu S.C."/>
            <person name="Zhimulev I."/>
            <person name="Coluzzi M."/>
            <person name="della Torre A."/>
            <person name="Roth C.W."/>
            <person name="Louis C."/>
            <person name="Kalush F."/>
            <person name="Mural R.J."/>
            <person name="Myers E.W."/>
            <person name="Adams M.D."/>
            <person name="Smith H.O."/>
            <person name="Broder S."/>
            <person name="Gardner M.J."/>
            <person name="Fraser C.M."/>
            <person name="Birney E."/>
            <person name="Bork P."/>
            <person name="Brey P.T."/>
            <person name="Venter J.C."/>
            <person name="Weissenbach J."/>
            <person name="Kafatos F.C."/>
            <person name="Collins F.H."/>
            <person name="Hoffman S.L."/>
        </authorList>
    </citation>
    <scope>NUCLEOTIDE SEQUENCE [LARGE SCALE GENOMIC DNA]</scope>
    <source>
        <strain evidence="16 17">PEST</strain>
    </source>
</reference>
<keyword evidence="6" id="KW-0479">Metal-binding</keyword>
<proteinExistence type="predicted"/>
<keyword evidence="11" id="KW-1015">Disulfide bond</keyword>
<dbReference type="PROSITE" id="PS00118">
    <property type="entry name" value="PA2_HIS"/>
    <property type="match status" value="1"/>
</dbReference>
<feature type="compositionally biased region" description="Low complexity" evidence="13">
    <location>
        <begin position="305"/>
        <end position="315"/>
    </location>
</feature>
<organism evidence="16 17">
    <name type="scientific">Anopheles gambiae</name>
    <name type="common">African malaria mosquito</name>
    <dbReference type="NCBI Taxonomy" id="7165"/>
    <lineage>
        <taxon>Eukaryota</taxon>
        <taxon>Metazoa</taxon>
        <taxon>Ecdysozoa</taxon>
        <taxon>Arthropoda</taxon>
        <taxon>Hexapoda</taxon>
        <taxon>Insecta</taxon>
        <taxon>Pterygota</taxon>
        <taxon>Neoptera</taxon>
        <taxon>Endopterygota</taxon>
        <taxon>Diptera</taxon>
        <taxon>Nematocera</taxon>
        <taxon>Culicoidea</taxon>
        <taxon>Culicidae</taxon>
        <taxon>Anophelinae</taxon>
        <taxon>Anopheles</taxon>
    </lineage>
</organism>
<dbReference type="EnsemblMetazoa" id="AGAP000166-RA">
    <property type="protein sequence ID" value="AGAP000166-PA"/>
    <property type="gene ID" value="AGAP000166"/>
</dbReference>